<accession>A0A023B4K7</accession>
<evidence type="ECO:0000313" key="5">
    <source>
        <dbReference type="Proteomes" id="UP000019763"/>
    </source>
</evidence>
<dbReference type="RefSeq" id="XP_011131243.1">
    <property type="nucleotide sequence ID" value="XM_011132941.1"/>
</dbReference>
<dbReference type="GeneID" id="22913663"/>
<dbReference type="EMBL" id="AFNH02000773">
    <property type="protein sequence ID" value="EZG56504.1"/>
    <property type="molecule type" value="Genomic_DNA"/>
</dbReference>
<keyword evidence="2 4" id="KW-0689">Ribosomal protein</keyword>
<dbReference type="GO" id="GO:1990904">
    <property type="term" value="C:ribonucleoprotein complex"/>
    <property type="evidence" value="ECO:0007669"/>
    <property type="project" value="UniProtKB-KW"/>
</dbReference>
<dbReference type="Pfam" id="PF01777">
    <property type="entry name" value="Ribosomal_L27e"/>
    <property type="match status" value="1"/>
</dbReference>
<dbReference type="SUPFAM" id="SSF50104">
    <property type="entry name" value="Translation proteins SH3-like domain"/>
    <property type="match status" value="1"/>
</dbReference>
<dbReference type="Gene3D" id="2.30.30.770">
    <property type="match status" value="1"/>
</dbReference>
<dbReference type="GO" id="GO:0003735">
    <property type="term" value="F:structural constituent of ribosome"/>
    <property type="evidence" value="ECO:0007669"/>
    <property type="project" value="InterPro"/>
</dbReference>
<name>A0A023B4K7_GRENI</name>
<evidence type="ECO:0000256" key="3">
    <source>
        <dbReference type="ARBA" id="ARBA00023274"/>
    </source>
</evidence>
<keyword evidence="5" id="KW-1185">Reference proteome</keyword>
<dbReference type="GO" id="GO:0005840">
    <property type="term" value="C:ribosome"/>
    <property type="evidence" value="ECO:0007669"/>
    <property type="project" value="UniProtKB-KW"/>
</dbReference>
<dbReference type="InterPro" id="IPR008991">
    <property type="entry name" value="Translation_prot_SH3-like_sf"/>
</dbReference>
<sequence length="128" mass="14364">MAGKKCVVLSAYDNGNRQRSFGHALVVGIEQPPKKITKKMNAAQVERRTEIRVFLKHINYSHLMPTRYVVAGEVDAKTLIGDKKIETRAEKAAVRREIAKALKAKFCSPAEAAKATRDLVFLRKPLNF</sequence>
<dbReference type="InterPro" id="IPR038655">
    <property type="entry name" value="Ribosomal_eL27_sf"/>
</dbReference>
<evidence type="ECO:0000256" key="2">
    <source>
        <dbReference type="ARBA" id="ARBA00022980"/>
    </source>
</evidence>
<dbReference type="InterPro" id="IPR001141">
    <property type="entry name" value="Ribosomal_eL27"/>
</dbReference>
<dbReference type="InterPro" id="IPR041991">
    <property type="entry name" value="Ribosomal_eL27_KOW"/>
</dbReference>
<evidence type="ECO:0000256" key="1">
    <source>
        <dbReference type="ARBA" id="ARBA00009124"/>
    </source>
</evidence>
<dbReference type="CDD" id="cd06090">
    <property type="entry name" value="KOW_RPL27"/>
    <property type="match status" value="1"/>
</dbReference>
<dbReference type="OMA" id="MKVVNYS"/>
<comment type="caution">
    <text evidence="4">The sequence shown here is derived from an EMBL/GenBank/DDBJ whole genome shotgun (WGS) entry which is preliminary data.</text>
</comment>
<organism evidence="4 5">
    <name type="scientific">Gregarina niphandrodes</name>
    <name type="common">Septate eugregarine</name>
    <dbReference type="NCBI Taxonomy" id="110365"/>
    <lineage>
        <taxon>Eukaryota</taxon>
        <taxon>Sar</taxon>
        <taxon>Alveolata</taxon>
        <taxon>Apicomplexa</taxon>
        <taxon>Conoidasida</taxon>
        <taxon>Gregarinasina</taxon>
        <taxon>Eugregarinorida</taxon>
        <taxon>Gregarinidae</taxon>
        <taxon>Gregarina</taxon>
    </lineage>
</organism>
<dbReference type="VEuPathDB" id="CryptoDB:GNI_103350"/>
<dbReference type="Proteomes" id="UP000019763">
    <property type="component" value="Unassembled WGS sequence"/>
</dbReference>
<comment type="similarity">
    <text evidence="1">Belongs to the eukaryotic ribosomal protein eL27 family.</text>
</comment>
<dbReference type="PANTHER" id="PTHR10497">
    <property type="entry name" value="60S RIBOSOMAL PROTEIN L27"/>
    <property type="match status" value="1"/>
</dbReference>
<evidence type="ECO:0000313" key="4">
    <source>
        <dbReference type="EMBL" id="EZG56504.1"/>
    </source>
</evidence>
<protein>
    <submittedName>
        <fullName evidence="4">60S ribosomal protein L27</fullName>
    </submittedName>
</protein>
<dbReference type="AlphaFoldDB" id="A0A023B4K7"/>
<reference evidence="4" key="1">
    <citation type="submission" date="2013-12" db="EMBL/GenBank/DDBJ databases">
        <authorList>
            <person name="Omoto C.K."/>
            <person name="Sibley D."/>
            <person name="Venepally P."/>
            <person name="Hadjithomas M."/>
            <person name="Karamycheva S."/>
            <person name="Brunk B."/>
            <person name="Roos D."/>
            <person name="Caler E."/>
            <person name="Lorenzi H."/>
        </authorList>
    </citation>
    <scope>NUCLEOTIDE SEQUENCE</scope>
</reference>
<dbReference type="GO" id="GO:0006412">
    <property type="term" value="P:translation"/>
    <property type="evidence" value="ECO:0007669"/>
    <property type="project" value="InterPro"/>
</dbReference>
<proteinExistence type="inferred from homology"/>
<dbReference type="OrthoDB" id="2365484at2759"/>
<keyword evidence="3" id="KW-0687">Ribonucleoprotein</keyword>
<gene>
    <name evidence="4" type="ORF">GNI_103350</name>
</gene>
<dbReference type="eggNOG" id="KOG3418">
    <property type="taxonomic scope" value="Eukaryota"/>
</dbReference>